<evidence type="ECO:0000313" key="3">
    <source>
        <dbReference type="EMBL" id="OZY86406.1"/>
    </source>
</evidence>
<proteinExistence type="predicted"/>
<dbReference type="RefSeq" id="WP_094984076.1">
    <property type="nucleotide sequence ID" value="NZ_NHNI01000001.1"/>
</dbReference>
<organism evidence="3 4">
    <name type="scientific">Cellvibrio mixtus</name>
    <dbReference type="NCBI Taxonomy" id="39650"/>
    <lineage>
        <taxon>Bacteria</taxon>
        <taxon>Pseudomonadati</taxon>
        <taxon>Pseudomonadota</taxon>
        <taxon>Gammaproteobacteria</taxon>
        <taxon>Cellvibrionales</taxon>
        <taxon>Cellvibrionaceae</taxon>
        <taxon>Cellvibrio</taxon>
    </lineage>
</organism>
<evidence type="ECO:0000313" key="4">
    <source>
        <dbReference type="Proteomes" id="UP000216101"/>
    </source>
</evidence>
<dbReference type="Gene3D" id="3.40.50.2000">
    <property type="entry name" value="Glycogen Phosphorylase B"/>
    <property type="match status" value="2"/>
</dbReference>
<evidence type="ECO:0000259" key="2">
    <source>
        <dbReference type="Pfam" id="PF13439"/>
    </source>
</evidence>
<dbReference type="InterPro" id="IPR028098">
    <property type="entry name" value="Glyco_trans_4-like_N"/>
</dbReference>
<name>A0A266Q9V8_9GAMM</name>
<reference evidence="4" key="1">
    <citation type="submission" date="2017-05" db="EMBL/GenBank/DDBJ databases">
        <authorList>
            <person name="Barney B.M."/>
        </authorList>
    </citation>
    <scope>NUCLEOTIDE SEQUENCE [LARGE SCALE GENOMIC DNA]</scope>
    <source>
        <strain evidence="4">PSBB022</strain>
    </source>
</reference>
<protein>
    <recommendedName>
        <fullName evidence="5">Glycosyl transferase family 1</fullName>
    </recommendedName>
</protein>
<feature type="domain" description="Glycosyl transferase family 1" evidence="1">
    <location>
        <begin position="205"/>
        <end position="361"/>
    </location>
</feature>
<keyword evidence="4" id="KW-1185">Reference proteome</keyword>
<dbReference type="Pfam" id="PF00534">
    <property type="entry name" value="Glycos_transf_1"/>
    <property type="match status" value="1"/>
</dbReference>
<dbReference type="Proteomes" id="UP000216101">
    <property type="component" value="Unassembled WGS sequence"/>
</dbReference>
<dbReference type="InterPro" id="IPR001296">
    <property type="entry name" value="Glyco_trans_1"/>
</dbReference>
<dbReference type="AlphaFoldDB" id="A0A266Q9V8"/>
<comment type="caution">
    <text evidence="3">The sequence shown here is derived from an EMBL/GenBank/DDBJ whole genome shotgun (WGS) entry which is preliminary data.</text>
</comment>
<accession>A0A266Q9V8</accession>
<evidence type="ECO:0008006" key="5">
    <source>
        <dbReference type="Google" id="ProtNLM"/>
    </source>
</evidence>
<dbReference type="CDD" id="cd03801">
    <property type="entry name" value="GT4_PimA-like"/>
    <property type="match status" value="1"/>
</dbReference>
<dbReference type="Pfam" id="PF13439">
    <property type="entry name" value="Glyco_transf_4"/>
    <property type="match status" value="1"/>
</dbReference>
<dbReference type="EMBL" id="NHNI01000001">
    <property type="protein sequence ID" value="OZY86406.1"/>
    <property type="molecule type" value="Genomic_DNA"/>
</dbReference>
<dbReference type="SUPFAM" id="SSF53756">
    <property type="entry name" value="UDP-Glycosyltransferase/glycogen phosphorylase"/>
    <property type="match status" value="1"/>
</dbReference>
<dbReference type="PANTHER" id="PTHR12526">
    <property type="entry name" value="GLYCOSYLTRANSFERASE"/>
    <property type="match status" value="1"/>
</dbReference>
<dbReference type="GO" id="GO:0016757">
    <property type="term" value="F:glycosyltransferase activity"/>
    <property type="evidence" value="ECO:0007669"/>
    <property type="project" value="InterPro"/>
</dbReference>
<evidence type="ECO:0000259" key="1">
    <source>
        <dbReference type="Pfam" id="PF00534"/>
    </source>
</evidence>
<feature type="domain" description="Glycosyltransferase subfamily 4-like N-terminal" evidence="2">
    <location>
        <begin position="22"/>
        <end position="193"/>
    </location>
</feature>
<sequence>MEMKFKKNNAVCVVTYKYLPEWGGLARSASRLVEYLLAAGYEVHVIVPSFSAPENGKSSLEFHNLLDKPELDARGAHVYRPQITHKENLMGELLELLLLLDQRHDFRIFHGYYLPFSFPCLMVASSGNRPVIASIRGSDAVKEGVSPFYFPYIQAALQQATWITSVSSDLLKNANGITDISKKSSVIFNGIDTTGFPRWKGYEATQGIVGTMGELRFKKAIPLLVKAYSNLEKSDRKKLILGGVYADELEKAAVHSLIQQCELQDEVVHTGFLKRNYLLEEATNFNIFVVNSYHDGMPNTLLEAAACGIPIIATRVGGMIDVLEDGVNALLVDPGDANQLSAAISKLLQNKTLCSKLSKGALRLAAKLNYQQENDSWITLYKKLLCETYLSTDKSKSEIATESLNMI</sequence>
<dbReference type="GO" id="GO:1901135">
    <property type="term" value="P:carbohydrate derivative metabolic process"/>
    <property type="evidence" value="ECO:0007669"/>
    <property type="project" value="UniProtKB-ARBA"/>
</dbReference>
<gene>
    <name evidence="3" type="ORF">CBP51_05095</name>
</gene>